<dbReference type="PANTHER" id="PTHR32303">
    <property type="entry name" value="QUINOPROTEIN ALCOHOL DEHYDROGENASE (CYTOCHROME C)"/>
    <property type="match status" value="1"/>
</dbReference>
<evidence type="ECO:0000256" key="2">
    <source>
        <dbReference type="ARBA" id="ARBA00008156"/>
    </source>
</evidence>
<dbReference type="Proteomes" id="UP000567293">
    <property type="component" value="Unassembled WGS sequence"/>
</dbReference>
<feature type="domain" description="Pyrrolo-quinoline quinone repeat" evidence="5">
    <location>
        <begin position="25"/>
        <end position="338"/>
    </location>
</feature>
<proteinExistence type="inferred from homology"/>
<feature type="non-terminal residue" evidence="6">
    <location>
        <position position="381"/>
    </location>
</feature>
<gene>
    <name evidence="6" type="ORF">HRJ53_27795</name>
</gene>
<comment type="caution">
    <text evidence="6">The sequence shown here is derived from an EMBL/GenBank/DDBJ whole genome shotgun (WGS) entry which is preliminary data.</text>
</comment>
<feature type="chain" id="PRO_5030958193" evidence="4">
    <location>
        <begin position="16"/>
        <end position="381"/>
    </location>
</feature>
<dbReference type="InterPro" id="IPR018391">
    <property type="entry name" value="PQQ_b-propeller_rpt"/>
</dbReference>
<keyword evidence="7" id="KW-1185">Reference proteome</keyword>
<reference evidence="6" key="1">
    <citation type="submission" date="2020-06" db="EMBL/GenBank/DDBJ databases">
        <title>Legume-microbial interactions unlock mineral nutrients during tropical forest succession.</title>
        <authorList>
            <person name="Epihov D.Z."/>
        </authorList>
    </citation>
    <scope>NUCLEOTIDE SEQUENCE [LARGE SCALE GENOMIC DNA]</scope>
    <source>
        <strain evidence="6">Pan2503</strain>
    </source>
</reference>
<feature type="signal peptide" evidence="4">
    <location>
        <begin position="1"/>
        <end position="15"/>
    </location>
</feature>
<dbReference type="Pfam" id="PF01011">
    <property type="entry name" value="PQQ"/>
    <property type="match status" value="1"/>
</dbReference>
<evidence type="ECO:0000313" key="7">
    <source>
        <dbReference type="Proteomes" id="UP000567293"/>
    </source>
</evidence>
<name>A0A7V8NWI7_9BACT</name>
<dbReference type="Gene3D" id="2.140.10.10">
    <property type="entry name" value="Quinoprotein alcohol dehydrogenase-like superfamily"/>
    <property type="match status" value="1"/>
</dbReference>
<dbReference type="InterPro" id="IPR002372">
    <property type="entry name" value="PQQ_rpt_dom"/>
</dbReference>
<keyword evidence="3" id="KW-0560">Oxidoreductase</keyword>
<dbReference type="GO" id="GO:0016491">
    <property type="term" value="F:oxidoreductase activity"/>
    <property type="evidence" value="ECO:0007669"/>
    <property type="project" value="UniProtKB-KW"/>
</dbReference>
<organism evidence="6 7">
    <name type="scientific">Candidatus Acidiferrum panamense</name>
    <dbReference type="NCBI Taxonomy" id="2741543"/>
    <lineage>
        <taxon>Bacteria</taxon>
        <taxon>Pseudomonadati</taxon>
        <taxon>Acidobacteriota</taxon>
        <taxon>Terriglobia</taxon>
        <taxon>Candidatus Acidiferrales</taxon>
        <taxon>Candidatus Acidiferrum</taxon>
    </lineage>
</organism>
<comment type="cofactor">
    <cofactor evidence="1">
        <name>pyrroloquinoline quinone</name>
        <dbReference type="ChEBI" id="CHEBI:58442"/>
    </cofactor>
</comment>
<evidence type="ECO:0000256" key="1">
    <source>
        <dbReference type="ARBA" id="ARBA00001931"/>
    </source>
</evidence>
<evidence type="ECO:0000313" key="6">
    <source>
        <dbReference type="EMBL" id="MBA0088809.1"/>
    </source>
</evidence>
<dbReference type="EMBL" id="JACDQQ010002688">
    <property type="protein sequence ID" value="MBA0088809.1"/>
    <property type="molecule type" value="Genomic_DNA"/>
</dbReference>
<evidence type="ECO:0000259" key="5">
    <source>
        <dbReference type="Pfam" id="PF01011"/>
    </source>
</evidence>
<evidence type="ECO:0000256" key="3">
    <source>
        <dbReference type="ARBA" id="ARBA00023002"/>
    </source>
</evidence>
<sequence length="381" mass="41850">MRFSLILFAVSAALAQDAAPTRADWLHYGGTQFSWRYSSLDQINTANVKSLAPVWIFQTGDYAENLQATPIVMDGVMYLITARARVFALDAATGREIWRYQYPEPPRNTPGFVGNRGVGVGDSKVFFGTKDNYMVALDQKTGHLLWRVNIDDARQCGCNITAAPLVVKDKVIIGGTGGDGAHRGYLTAFYTSTGRLAWRWYVIPGPGEKGHETWKGDSWRFGGGAPWLTGSYDPALNLVYWGTGNAAADFYDGDRVPAGADKTQDLNLYTASVVALDADSGKLRWHHQEVPDDQWDYDSAYEVLLMDRPIRGRLRQILVHMNKSGLTSVLDRATGEFLGAFSVPEVRTWISGVTEDGKLVGRNEPQIGKTTTICPSAAGAK</sequence>
<dbReference type="AlphaFoldDB" id="A0A7V8NWI7"/>
<protein>
    <submittedName>
        <fullName evidence="6">PQQ-binding-like beta-propeller repeat protein</fullName>
    </submittedName>
</protein>
<dbReference type="SMART" id="SM00564">
    <property type="entry name" value="PQQ"/>
    <property type="match status" value="4"/>
</dbReference>
<evidence type="ECO:0000256" key="4">
    <source>
        <dbReference type="SAM" id="SignalP"/>
    </source>
</evidence>
<keyword evidence="4" id="KW-0732">Signal</keyword>
<comment type="similarity">
    <text evidence="2">Belongs to the bacterial PQQ dehydrogenase family.</text>
</comment>
<accession>A0A7V8NWI7</accession>
<dbReference type="InterPro" id="IPR011047">
    <property type="entry name" value="Quinoprotein_ADH-like_sf"/>
</dbReference>
<dbReference type="SUPFAM" id="SSF50998">
    <property type="entry name" value="Quinoprotein alcohol dehydrogenase-like"/>
    <property type="match status" value="1"/>
</dbReference>